<sequence length="136" mass="15668">MFIVGVVIILIITASFDVNVLGRRSHQPALPHPLSCEASKNFFISILVSEHLLRYLLLLNRFEIIKKIQRENEENQRRVEEHLPQDVQVNQVQGANQHNIEENHPLLSRNIVENIVGNLHLHRHERNEAPGLGQSK</sequence>
<protein>
    <submittedName>
        <fullName evidence="2">Secreted protein</fullName>
    </submittedName>
</protein>
<evidence type="ECO:0000313" key="1">
    <source>
        <dbReference type="Proteomes" id="UP000095281"/>
    </source>
</evidence>
<dbReference type="AlphaFoldDB" id="A0A1I8BXY9"/>
<organism evidence="1 2">
    <name type="scientific">Meloidogyne hapla</name>
    <name type="common">Root-knot nematode worm</name>
    <dbReference type="NCBI Taxonomy" id="6305"/>
    <lineage>
        <taxon>Eukaryota</taxon>
        <taxon>Metazoa</taxon>
        <taxon>Ecdysozoa</taxon>
        <taxon>Nematoda</taxon>
        <taxon>Chromadorea</taxon>
        <taxon>Rhabditida</taxon>
        <taxon>Tylenchina</taxon>
        <taxon>Tylenchomorpha</taxon>
        <taxon>Tylenchoidea</taxon>
        <taxon>Meloidogynidae</taxon>
        <taxon>Meloidogyninae</taxon>
        <taxon>Meloidogyne</taxon>
    </lineage>
</organism>
<reference evidence="2" key="1">
    <citation type="submission" date="2016-11" db="UniProtKB">
        <authorList>
            <consortium name="WormBaseParasite"/>
        </authorList>
    </citation>
    <scope>IDENTIFICATION</scope>
</reference>
<name>A0A1I8BXY9_MELHA</name>
<dbReference type="WBParaSite" id="MhA1_Contig773.frz3.gene23">
    <property type="protein sequence ID" value="MhA1_Contig773.frz3.gene23"/>
    <property type="gene ID" value="MhA1_Contig773.frz3.gene23"/>
</dbReference>
<accession>A0A1I8BXY9</accession>
<proteinExistence type="predicted"/>
<evidence type="ECO:0000313" key="2">
    <source>
        <dbReference type="WBParaSite" id="MhA1_Contig773.frz3.gene23"/>
    </source>
</evidence>
<dbReference type="Proteomes" id="UP000095281">
    <property type="component" value="Unplaced"/>
</dbReference>
<keyword evidence="1" id="KW-1185">Reference proteome</keyword>